<proteinExistence type="predicted"/>
<dbReference type="PANTHER" id="PTHR42941">
    <property type="entry name" value="SLL1037 PROTEIN"/>
    <property type="match status" value="1"/>
</dbReference>
<dbReference type="SUPFAM" id="SSF53850">
    <property type="entry name" value="Periplasmic binding protein-like II"/>
    <property type="match status" value="1"/>
</dbReference>
<reference evidence="1 2" key="1">
    <citation type="submission" date="2016-10" db="EMBL/GenBank/DDBJ databases">
        <title>The whole genome sequencing and assembly of Bacillus simplex DSM 1321 strain.</title>
        <authorList>
            <person name="Park M.-K."/>
            <person name="Lee Y.-J."/>
            <person name="Yi H."/>
            <person name="Bahn Y.-S."/>
            <person name="Kim J.F."/>
            <person name="Lee D.-W."/>
        </authorList>
    </citation>
    <scope>NUCLEOTIDE SEQUENCE [LARGE SCALE GENOMIC DNA]</scope>
    <source>
        <strain evidence="1 2">DSM 1321</strain>
    </source>
</reference>
<organism evidence="1 2">
    <name type="scientific">Peribacillus simplex NBRC 15720 = DSM 1321</name>
    <dbReference type="NCBI Taxonomy" id="1349754"/>
    <lineage>
        <taxon>Bacteria</taxon>
        <taxon>Bacillati</taxon>
        <taxon>Bacillota</taxon>
        <taxon>Bacilli</taxon>
        <taxon>Bacillales</taxon>
        <taxon>Bacillaceae</taxon>
        <taxon>Peribacillus</taxon>
    </lineage>
</organism>
<evidence type="ECO:0008006" key="3">
    <source>
        <dbReference type="Google" id="ProtNLM"/>
    </source>
</evidence>
<dbReference type="PANTHER" id="PTHR42941:SF1">
    <property type="entry name" value="SLL1037 PROTEIN"/>
    <property type="match status" value="1"/>
</dbReference>
<name>A0A223EP61_9BACI</name>
<evidence type="ECO:0000313" key="1">
    <source>
        <dbReference type="EMBL" id="ASS97019.1"/>
    </source>
</evidence>
<protein>
    <recommendedName>
        <fullName evidence="3">C4-dicarboxylate ABC transporter substrate-binding protein</fullName>
    </recommendedName>
</protein>
<dbReference type="PROSITE" id="PS51257">
    <property type="entry name" value="PROKAR_LIPOPROTEIN"/>
    <property type="match status" value="1"/>
</dbReference>
<dbReference type="Proteomes" id="UP000214618">
    <property type="component" value="Chromosome"/>
</dbReference>
<evidence type="ECO:0000313" key="2">
    <source>
        <dbReference type="Proteomes" id="UP000214618"/>
    </source>
</evidence>
<gene>
    <name evidence="1" type="ORF">BS1321_25845</name>
</gene>
<dbReference type="EMBL" id="CP017704">
    <property type="protein sequence ID" value="ASS97019.1"/>
    <property type="molecule type" value="Genomic_DNA"/>
</dbReference>
<dbReference type="AlphaFoldDB" id="A0A223EP61"/>
<dbReference type="InterPro" id="IPR011852">
    <property type="entry name" value="TRAP_TAXI"/>
</dbReference>
<sequence>MKNEALFIKVALLFCFMTGCSFMNEQQEISKPATTLIQRQLTSEGQDLNNRMLIIGTGDMTGVYFSLGQRLSNMYEKYNGAVSGTQVTQASIENTELVSRHRAEIGFTTVDVLDLPETDKSKLRALTALYSNYVQIVTTKQNDIHSLEDLVGKRISVGTAGSGTRLIAERILLESDLPTDQLNLSYLSFSQSAEALRNGTIDAAFFSSGIPNNEIAFISNQTELTFIPIPGDIIERLQKQYGVYTHNEIPRDTYRGMKKNVQTISIKNVLVTYKEMSDPHAYNLVKTLYEHLPELQHTHPAASDISINEATKQVPLDFHPGAMNYFTEQGIIENQ</sequence>
<dbReference type="GeneID" id="56476219"/>
<dbReference type="OrthoDB" id="9776669at2"/>
<accession>A0A223EP61</accession>
<dbReference type="NCBIfam" id="TIGR02122">
    <property type="entry name" value="TRAP_TAXI"/>
    <property type="match status" value="1"/>
</dbReference>
<dbReference type="Gene3D" id="3.40.190.10">
    <property type="entry name" value="Periplasmic binding protein-like II"/>
    <property type="match status" value="2"/>
</dbReference>
<dbReference type="RefSeq" id="WP_063233782.1">
    <property type="nucleotide sequence ID" value="NZ_BCVO01000012.1"/>
</dbReference>
<dbReference type="Pfam" id="PF16868">
    <property type="entry name" value="NMT1_3"/>
    <property type="match status" value="1"/>
</dbReference>